<reference evidence="2 3" key="1">
    <citation type="submission" date="2020-02" db="EMBL/GenBank/DDBJ databases">
        <title>The draft genome of Grimontia sedimenta sp. nov., isolated from benthic sediments near coral reefs south of Kuwait.</title>
        <authorList>
            <person name="Mahmoud H.M."/>
            <person name="Jose L."/>
            <person name="Eapen S."/>
        </authorList>
    </citation>
    <scope>NUCLEOTIDE SEQUENCE [LARGE SCALE GENOMIC DNA]</scope>
    <source>
        <strain evidence="2 3">S25</strain>
    </source>
</reference>
<evidence type="ECO:0000313" key="3">
    <source>
        <dbReference type="Proteomes" id="UP000473008"/>
    </source>
</evidence>
<feature type="compositionally biased region" description="Polar residues" evidence="1">
    <location>
        <begin position="57"/>
        <end position="67"/>
    </location>
</feature>
<feature type="compositionally biased region" description="Polar residues" evidence="1">
    <location>
        <begin position="36"/>
        <end position="45"/>
    </location>
</feature>
<dbReference type="Proteomes" id="UP000473008">
    <property type="component" value="Unassembled WGS sequence"/>
</dbReference>
<dbReference type="AlphaFoldDB" id="A0A6M1R6V5"/>
<accession>A0A6M1R6V5</accession>
<proteinExistence type="predicted"/>
<feature type="region of interest" description="Disordered" evidence="1">
    <location>
        <begin position="1"/>
        <end position="68"/>
    </location>
</feature>
<organism evidence="2 3">
    <name type="scientific">Grimontia sedimenti</name>
    <dbReference type="NCBI Taxonomy" id="2711294"/>
    <lineage>
        <taxon>Bacteria</taxon>
        <taxon>Pseudomonadati</taxon>
        <taxon>Pseudomonadota</taxon>
        <taxon>Gammaproteobacteria</taxon>
        <taxon>Vibrionales</taxon>
        <taxon>Vibrionaceae</taxon>
        <taxon>Grimontia</taxon>
    </lineage>
</organism>
<name>A0A6M1R6V5_9GAMM</name>
<comment type="caution">
    <text evidence="2">The sequence shown here is derived from an EMBL/GenBank/DDBJ whole genome shotgun (WGS) entry which is preliminary data.</text>
</comment>
<keyword evidence="3" id="KW-1185">Reference proteome</keyword>
<protein>
    <submittedName>
        <fullName evidence="2">Suppressor of fused domain protein</fullName>
    </submittedName>
</protein>
<feature type="compositionally biased region" description="Basic and acidic residues" evidence="1">
    <location>
        <begin position="46"/>
        <end position="56"/>
    </location>
</feature>
<sequence>MLEEVVDIDYSDIEAPADITSENTTNTLGKSEPKNQKATKPSSQSAKKESHLHSKSEANQNSDQPSDNEWFETKSRLMASFFGEENHLHYFSIIPASAGGNYCMYYYPNSGRGGTSIATKQLSTDDGTGAYSVAMGRYELVIQTRHRMPESGEIKFGDSDFGKANQQLSAVLQTVATYAQNTQLEPFQTIESAEGPHWYGAILLGLQNSTSQQHDFGMMLIVQVHKSELEFARKNGTEKLIGLLEKHSMFPFSDLDRPPVA</sequence>
<gene>
    <name evidence="2" type="ORF">G5S52_09455</name>
</gene>
<evidence type="ECO:0000313" key="2">
    <source>
        <dbReference type="EMBL" id="NGN97873.1"/>
    </source>
</evidence>
<dbReference type="RefSeq" id="WP_165013022.1">
    <property type="nucleotide sequence ID" value="NZ_JAALDL010000005.1"/>
</dbReference>
<dbReference type="EMBL" id="JAALDL010000005">
    <property type="protein sequence ID" value="NGN97873.1"/>
    <property type="molecule type" value="Genomic_DNA"/>
</dbReference>
<feature type="compositionally biased region" description="Acidic residues" evidence="1">
    <location>
        <begin position="1"/>
        <end position="12"/>
    </location>
</feature>
<evidence type="ECO:0000256" key="1">
    <source>
        <dbReference type="SAM" id="MobiDB-lite"/>
    </source>
</evidence>
<feature type="compositionally biased region" description="Polar residues" evidence="1">
    <location>
        <begin position="20"/>
        <end position="29"/>
    </location>
</feature>